<name>A0A653KWF9_AERVE</name>
<gene>
    <name evidence="2" type="ORF">AERO8C_150197</name>
</gene>
<dbReference type="AlphaFoldDB" id="A0A653KWF9"/>
<evidence type="ECO:0000313" key="3">
    <source>
        <dbReference type="Proteomes" id="UP000439123"/>
    </source>
</evidence>
<protein>
    <submittedName>
        <fullName evidence="2">Uncharacterized protein</fullName>
    </submittedName>
</protein>
<evidence type="ECO:0000256" key="1">
    <source>
        <dbReference type="SAM" id="MobiDB-lite"/>
    </source>
</evidence>
<sequence length="97" mass="10587">MLEHAIHGAYGQHQQQDHAKQCSGQNNGQSERCALKGQPNCLQEQQGYGHYGGDQKEGTSELVNHLVILEVAALWGNFNQAGGAKHAIPRNSVKRVN</sequence>
<organism evidence="2 3">
    <name type="scientific">Aeromonas veronii</name>
    <dbReference type="NCBI Taxonomy" id="654"/>
    <lineage>
        <taxon>Bacteria</taxon>
        <taxon>Pseudomonadati</taxon>
        <taxon>Pseudomonadota</taxon>
        <taxon>Gammaproteobacteria</taxon>
        <taxon>Aeromonadales</taxon>
        <taxon>Aeromonadaceae</taxon>
        <taxon>Aeromonas</taxon>
    </lineage>
</organism>
<proteinExistence type="predicted"/>
<accession>A0A653KWF9</accession>
<dbReference type="EMBL" id="CABWLC010000007">
    <property type="protein sequence ID" value="VXA83455.1"/>
    <property type="molecule type" value="Genomic_DNA"/>
</dbReference>
<feature type="region of interest" description="Disordered" evidence="1">
    <location>
        <begin position="1"/>
        <end position="30"/>
    </location>
</feature>
<reference evidence="2 3" key="1">
    <citation type="submission" date="2019-10" db="EMBL/GenBank/DDBJ databases">
        <authorList>
            <person name="Karimi E."/>
        </authorList>
    </citation>
    <scope>NUCLEOTIDE SEQUENCE [LARGE SCALE GENOMIC DNA]</scope>
    <source>
        <strain evidence="2">Aeromonas sp. 8C</strain>
    </source>
</reference>
<evidence type="ECO:0000313" key="2">
    <source>
        <dbReference type="EMBL" id="VXA83455.1"/>
    </source>
</evidence>
<dbReference type="Proteomes" id="UP000439123">
    <property type="component" value="Unassembled WGS sequence"/>
</dbReference>